<feature type="non-terminal residue" evidence="4">
    <location>
        <position position="260"/>
    </location>
</feature>
<keyword evidence="2" id="KW-0472">Membrane</keyword>
<dbReference type="PANTHER" id="PTHR44758">
    <property type="entry name" value="NAD(P) TRANSHYDROGENASE SUBUNIT BETA"/>
    <property type="match status" value="1"/>
</dbReference>
<evidence type="ECO:0000256" key="2">
    <source>
        <dbReference type="SAM" id="Phobius"/>
    </source>
</evidence>
<sequence>MLLAVLATVISNNIASWEWILVGVIIGSGIGAYSARKVQMTSMPQLVAIFNGLGGATSAVVAAGELIRLIDLDELIPQDVSVTIMASVIVGGATLTGSLIAYGKLQGVVPTRPLLLPIRNVINIFLLLSMIASAAWFVIDPSISTFLAAAIIAVALGILIVIPIGGADMPVVIALLNSYSGIAGAATGFVLGNNILIIAGSLVGASGLILTRIMTKAMNRSLMNVMLGGFGVEDGATDTVGDDERPVTSILPEDAAMMLG</sequence>
<organism evidence="4">
    <name type="scientific">marine metagenome</name>
    <dbReference type="NCBI Taxonomy" id="408172"/>
    <lineage>
        <taxon>unclassified sequences</taxon>
        <taxon>metagenomes</taxon>
        <taxon>ecological metagenomes</taxon>
    </lineage>
</organism>
<dbReference type="InterPro" id="IPR034300">
    <property type="entry name" value="PNTB-like"/>
</dbReference>
<protein>
    <recommendedName>
        <fullName evidence="3">NADP transhydrogenase beta-like domain-containing protein</fullName>
    </recommendedName>
</protein>
<evidence type="ECO:0000313" key="4">
    <source>
        <dbReference type="EMBL" id="SVA92587.1"/>
    </source>
</evidence>
<feature type="transmembrane region" description="Helical" evidence="2">
    <location>
        <begin position="82"/>
        <end position="102"/>
    </location>
</feature>
<dbReference type="Pfam" id="PF02233">
    <property type="entry name" value="PNTB"/>
    <property type="match status" value="1"/>
</dbReference>
<dbReference type="EMBL" id="UINC01022609">
    <property type="protein sequence ID" value="SVA92587.1"/>
    <property type="molecule type" value="Genomic_DNA"/>
</dbReference>
<keyword evidence="2" id="KW-1133">Transmembrane helix</keyword>
<accession>A0A381ZUR9</accession>
<evidence type="ECO:0000256" key="1">
    <source>
        <dbReference type="ARBA" id="ARBA00023027"/>
    </source>
</evidence>
<dbReference type="PANTHER" id="PTHR44758:SF1">
    <property type="entry name" value="NAD(P) TRANSHYDROGENASE SUBUNIT BETA"/>
    <property type="match status" value="1"/>
</dbReference>
<keyword evidence="1" id="KW-0520">NAD</keyword>
<feature type="transmembrane region" description="Helical" evidence="2">
    <location>
        <begin position="145"/>
        <end position="164"/>
    </location>
</feature>
<evidence type="ECO:0000259" key="3">
    <source>
        <dbReference type="Pfam" id="PF02233"/>
    </source>
</evidence>
<gene>
    <name evidence="4" type="ORF">METZ01_LOCUS145441</name>
</gene>
<feature type="domain" description="NADP transhydrogenase beta-like" evidence="3">
    <location>
        <begin position="1"/>
        <end position="259"/>
    </location>
</feature>
<keyword evidence="2" id="KW-0812">Transmembrane</keyword>
<proteinExistence type="predicted"/>
<feature type="transmembrane region" description="Helical" evidence="2">
    <location>
        <begin position="195"/>
        <end position="214"/>
    </location>
</feature>
<feature type="transmembrane region" description="Helical" evidence="2">
    <location>
        <begin position="16"/>
        <end position="35"/>
    </location>
</feature>
<name>A0A381ZUR9_9ZZZZ</name>
<reference evidence="4" key="1">
    <citation type="submission" date="2018-05" db="EMBL/GenBank/DDBJ databases">
        <authorList>
            <person name="Lanie J.A."/>
            <person name="Ng W.-L."/>
            <person name="Kazmierczak K.M."/>
            <person name="Andrzejewski T.M."/>
            <person name="Davidsen T.M."/>
            <person name="Wayne K.J."/>
            <person name="Tettelin H."/>
            <person name="Glass J.I."/>
            <person name="Rusch D."/>
            <person name="Podicherti R."/>
            <person name="Tsui H.-C.T."/>
            <person name="Winkler M.E."/>
        </authorList>
    </citation>
    <scope>NUCLEOTIDE SEQUENCE</scope>
</reference>
<feature type="transmembrane region" description="Helical" evidence="2">
    <location>
        <begin position="47"/>
        <end position="70"/>
    </location>
</feature>
<feature type="transmembrane region" description="Helical" evidence="2">
    <location>
        <begin position="114"/>
        <end position="139"/>
    </location>
</feature>
<dbReference type="AlphaFoldDB" id="A0A381ZUR9"/>